<comment type="caution">
    <text evidence="1">The sequence shown here is derived from an EMBL/GenBank/DDBJ whole genome shotgun (WGS) entry which is preliminary data.</text>
</comment>
<sequence>MVPASSGGALTAEEPVGRFFQRLMELRPVEASYYGLHEFDGRLPEGSLAAAREEAALLAGLESELATAGSDIEAEVARYYTAVSRFQLEELRLWSRMPDAPDVIGSGLFLLFARDFAPLEERLESIASRMEAIPDYLLASRERLTDPVELWVRIAAESAGGLPALYGSVVAAWPEGPLRRRLELAAAGASEATESFTRWLLADALPRSRPEWALGEAGFERLIALRRLPDEAQAIRALGERYLAQFKEERAALLSEQWPGRTLEEVNELVRSQHADSFEAALQEYREVIGAARAFVVEAGLATVPSDEELRVEPTPEFLRPIIPFAAYEPPARFDAHQLGIYIVTPQEDGLGEHNHPAILNTSVHEAYPGHHLQFSSANQHPSLARLLAAEHATELIEGWAHYCEQVMYEQAFAAGPELRFVQLNDLIWRACRIVLDVDMSCGRLGVRKGVDRLVQEAAMDPAAALAEVRRYTYTPGYQLSYLYGRHLLVELRERRRQAEGQEFQLHAFHDRLLYAGSLPAAFWDKLF</sequence>
<evidence type="ECO:0000313" key="2">
    <source>
        <dbReference type="Proteomes" id="UP000612893"/>
    </source>
</evidence>
<dbReference type="PANTHER" id="PTHR33361:SF15">
    <property type="entry name" value="DUF885 FAMILY LIPOPROTEIN"/>
    <property type="match status" value="1"/>
</dbReference>
<dbReference type="InterPro" id="IPR010281">
    <property type="entry name" value="DUF885"/>
</dbReference>
<proteinExistence type="predicted"/>
<dbReference type="PANTHER" id="PTHR33361">
    <property type="entry name" value="GLR0591 PROTEIN"/>
    <property type="match status" value="1"/>
</dbReference>
<organism evidence="1 2">
    <name type="scientific">Candidatus Nephthysia bennettiae</name>
    <dbReference type="NCBI Taxonomy" id="3127016"/>
    <lineage>
        <taxon>Bacteria</taxon>
        <taxon>Bacillati</taxon>
        <taxon>Candidatus Dormiibacterota</taxon>
        <taxon>Candidatus Dormibacteria</taxon>
        <taxon>Candidatus Dormibacterales</taxon>
        <taxon>Candidatus Dormibacteraceae</taxon>
        <taxon>Candidatus Nephthysia</taxon>
    </lineage>
</organism>
<accession>A0A934K8Q0</accession>
<dbReference type="Pfam" id="PF05960">
    <property type="entry name" value="DUF885"/>
    <property type="match status" value="1"/>
</dbReference>
<reference evidence="1" key="1">
    <citation type="submission" date="2020-10" db="EMBL/GenBank/DDBJ databases">
        <title>Ca. Dormibacterota MAGs.</title>
        <authorList>
            <person name="Montgomery K."/>
        </authorList>
    </citation>
    <scope>NUCLEOTIDE SEQUENCE [LARGE SCALE GENOMIC DNA]</scope>
    <source>
        <strain evidence="1">SC8812_S17_10</strain>
    </source>
</reference>
<dbReference type="Proteomes" id="UP000612893">
    <property type="component" value="Unassembled WGS sequence"/>
</dbReference>
<evidence type="ECO:0000313" key="1">
    <source>
        <dbReference type="EMBL" id="MBJ7598678.1"/>
    </source>
</evidence>
<dbReference type="RefSeq" id="WP_338201883.1">
    <property type="nucleotide sequence ID" value="NZ_JAEKNR010000120.1"/>
</dbReference>
<dbReference type="AlphaFoldDB" id="A0A934K8Q0"/>
<protein>
    <submittedName>
        <fullName evidence="1">DUF885 domain-containing protein</fullName>
    </submittedName>
</protein>
<gene>
    <name evidence="1" type="ORF">JF922_11420</name>
</gene>
<name>A0A934K8Q0_9BACT</name>
<keyword evidence="2" id="KW-1185">Reference proteome</keyword>
<dbReference type="EMBL" id="JAEKNR010000120">
    <property type="protein sequence ID" value="MBJ7598678.1"/>
    <property type="molecule type" value="Genomic_DNA"/>
</dbReference>